<dbReference type="Proteomes" id="UP000241074">
    <property type="component" value="Chromosome"/>
</dbReference>
<dbReference type="CDD" id="cd20736">
    <property type="entry name" value="PoNe_Nuclease"/>
    <property type="match status" value="1"/>
</dbReference>
<evidence type="ECO:0000256" key="1">
    <source>
        <dbReference type="ARBA" id="ARBA00006738"/>
    </source>
</evidence>
<keyword evidence="4" id="KW-1185">Reference proteome</keyword>
<dbReference type="InterPro" id="IPR003509">
    <property type="entry name" value="UPF0102_YraN-like"/>
</dbReference>
<sequence>MISAKRAFGDQVEAAAAVMLGKAGHRILARQANSRYGEIDLITQDGEVIVFVEVRYRADDRFGGGLQSVDRHKQARLIKAAQAWVVQHPRVALSPMRFDVIAAHGPLAALQFEWVKDAFRT</sequence>
<dbReference type="InterPro" id="IPR011335">
    <property type="entry name" value="Restrct_endonuc-II-like"/>
</dbReference>
<comment type="similarity">
    <text evidence="1 2">Belongs to the UPF0102 family.</text>
</comment>
<reference evidence="3 4" key="1">
    <citation type="submission" date="2018-03" db="EMBL/GenBank/DDBJ databases">
        <title>Ahniella affigens gen. nov., sp. nov., a gammaproteobacterium isolated from sandy soil near a stream.</title>
        <authorList>
            <person name="Ko Y."/>
            <person name="Kim J.-H."/>
        </authorList>
    </citation>
    <scope>NUCLEOTIDE SEQUENCE [LARGE SCALE GENOMIC DNA]</scope>
    <source>
        <strain evidence="3 4">D13</strain>
    </source>
</reference>
<dbReference type="EMBL" id="CP027860">
    <property type="protein sequence ID" value="AVP99646.1"/>
    <property type="molecule type" value="Genomic_DNA"/>
</dbReference>
<proteinExistence type="inferred from homology"/>
<dbReference type="AlphaFoldDB" id="A0A2P1PXS9"/>
<dbReference type="Pfam" id="PF02021">
    <property type="entry name" value="UPF0102"/>
    <property type="match status" value="1"/>
</dbReference>
<dbReference type="HAMAP" id="MF_00048">
    <property type="entry name" value="UPF0102"/>
    <property type="match status" value="1"/>
</dbReference>
<gene>
    <name evidence="3" type="ORF">C7S18_21800</name>
</gene>
<dbReference type="KEGG" id="xba:C7S18_21800"/>
<dbReference type="SUPFAM" id="SSF52980">
    <property type="entry name" value="Restriction endonuclease-like"/>
    <property type="match status" value="1"/>
</dbReference>
<reference evidence="3 4" key="2">
    <citation type="submission" date="2018-03" db="EMBL/GenBank/DDBJ databases">
        <authorList>
            <person name="Keele B.F."/>
        </authorList>
    </citation>
    <scope>NUCLEOTIDE SEQUENCE [LARGE SCALE GENOMIC DNA]</scope>
    <source>
        <strain evidence="3 4">D13</strain>
    </source>
</reference>
<dbReference type="PANTHER" id="PTHR34039">
    <property type="entry name" value="UPF0102 PROTEIN YRAN"/>
    <property type="match status" value="1"/>
</dbReference>
<dbReference type="GO" id="GO:0003676">
    <property type="term" value="F:nucleic acid binding"/>
    <property type="evidence" value="ECO:0007669"/>
    <property type="project" value="InterPro"/>
</dbReference>
<dbReference type="NCBIfam" id="NF009150">
    <property type="entry name" value="PRK12497.1-3"/>
    <property type="match status" value="1"/>
</dbReference>
<dbReference type="PANTHER" id="PTHR34039:SF1">
    <property type="entry name" value="UPF0102 PROTEIN YRAN"/>
    <property type="match status" value="1"/>
</dbReference>
<name>A0A2P1PXS9_9GAMM</name>
<evidence type="ECO:0000256" key="2">
    <source>
        <dbReference type="HAMAP-Rule" id="MF_00048"/>
    </source>
</evidence>
<protein>
    <recommendedName>
        <fullName evidence="2">UPF0102 protein C7S18_21800</fullName>
    </recommendedName>
</protein>
<dbReference type="InterPro" id="IPR011856">
    <property type="entry name" value="tRNA_endonuc-like_dom_sf"/>
</dbReference>
<accession>A0A2P1PXS9</accession>
<evidence type="ECO:0000313" key="3">
    <source>
        <dbReference type="EMBL" id="AVP99646.1"/>
    </source>
</evidence>
<organism evidence="3 4">
    <name type="scientific">Ahniella affigens</name>
    <dbReference type="NCBI Taxonomy" id="2021234"/>
    <lineage>
        <taxon>Bacteria</taxon>
        <taxon>Pseudomonadati</taxon>
        <taxon>Pseudomonadota</taxon>
        <taxon>Gammaproteobacteria</taxon>
        <taxon>Lysobacterales</taxon>
        <taxon>Rhodanobacteraceae</taxon>
        <taxon>Ahniella</taxon>
    </lineage>
</organism>
<dbReference type="OrthoDB" id="9794876at2"/>
<dbReference type="Gene3D" id="3.40.1350.10">
    <property type="match status" value="1"/>
</dbReference>
<evidence type="ECO:0000313" key="4">
    <source>
        <dbReference type="Proteomes" id="UP000241074"/>
    </source>
</evidence>
<dbReference type="RefSeq" id="WP_106893563.1">
    <property type="nucleotide sequence ID" value="NZ_CP027860.1"/>
</dbReference>
<dbReference type="NCBIfam" id="TIGR00252">
    <property type="entry name" value="YraN family protein"/>
    <property type="match status" value="1"/>
</dbReference>